<evidence type="ECO:0000256" key="2">
    <source>
        <dbReference type="SAM" id="MobiDB-lite"/>
    </source>
</evidence>
<feature type="compositionally biased region" description="Polar residues" evidence="2">
    <location>
        <begin position="53"/>
        <end position="64"/>
    </location>
</feature>
<gene>
    <name evidence="3" type="ORF">BO78DRAFT_427203</name>
</gene>
<evidence type="ECO:0000313" key="3">
    <source>
        <dbReference type="EMBL" id="PYI09872.1"/>
    </source>
</evidence>
<keyword evidence="4" id="KW-1185">Reference proteome</keyword>
<dbReference type="EMBL" id="KZ826325">
    <property type="protein sequence ID" value="PYI09872.1"/>
    <property type="molecule type" value="Genomic_DNA"/>
</dbReference>
<organism evidence="3 4">
    <name type="scientific">Aspergillus sclerotiicarbonarius (strain CBS 121057 / IBT 28362)</name>
    <dbReference type="NCBI Taxonomy" id="1448318"/>
    <lineage>
        <taxon>Eukaryota</taxon>
        <taxon>Fungi</taxon>
        <taxon>Dikarya</taxon>
        <taxon>Ascomycota</taxon>
        <taxon>Pezizomycotina</taxon>
        <taxon>Eurotiomycetes</taxon>
        <taxon>Eurotiomycetidae</taxon>
        <taxon>Eurotiales</taxon>
        <taxon>Aspergillaceae</taxon>
        <taxon>Aspergillus</taxon>
        <taxon>Aspergillus subgen. Circumdati</taxon>
    </lineage>
</organism>
<feature type="region of interest" description="Disordered" evidence="2">
    <location>
        <begin position="1"/>
        <end position="64"/>
    </location>
</feature>
<name>A0A319EHT5_ASPSB</name>
<accession>A0A319EHT5</accession>
<evidence type="ECO:0000256" key="1">
    <source>
        <dbReference type="SAM" id="Coils"/>
    </source>
</evidence>
<protein>
    <submittedName>
        <fullName evidence="3">Uncharacterized protein</fullName>
    </submittedName>
</protein>
<proteinExistence type="predicted"/>
<dbReference type="AlphaFoldDB" id="A0A319EHT5"/>
<feature type="coiled-coil region" evidence="1">
    <location>
        <begin position="107"/>
        <end position="134"/>
    </location>
</feature>
<dbReference type="Proteomes" id="UP000248423">
    <property type="component" value="Unassembled WGS sequence"/>
</dbReference>
<dbReference type="VEuPathDB" id="FungiDB:BO78DRAFT_427203"/>
<sequence>MPSSEHSRMHIPGSCPILDGESHLDSESPCPPSVLTDSIPAVERTDEDHHHLTSQNLEDNNSTKNLEDEYYESVEFQVEGPVSQPADKYIRNRAAQRGREKELSDALSEQKRLYTKLVRENNDLKKQVEGFDKEILVARHNIDAATEVSMDRIIILEKRLIEDRSHRDVMIEKYKMISTENGFLKERLRKVKTQLEKKQEDDLAFQDKIVYLERRLQREKDYTARADSLVKIYKKHLNLLWEVNNGLKERIDDLHAQLLRKKHGRRHQKSGSKRKHG</sequence>
<evidence type="ECO:0000313" key="4">
    <source>
        <dbReference type="Proteomes" id="UP000248423"/>
    </source>
</evidence>
<reference evidence="3 4" key="1">
    <citation type="submission" date="2018-02" db="EMBL/GenBank/DDBJ databases">
        <title>The genomes of Aspergillus section Nigri reveals drivers in fungal speciation.</title>
        <authorList>
            <consortium name="DOE Joint Genome Institute"/>
            <person name="Vesth T.C."/>
            <person name="Nybo J."/>
            <person name="Theobald S."/>
            <person name="Brandl J."/>
            <person name="Frisvad J.C."/>
            <person name="Nielsen K.F."/>
            <person name="Lyhne E.K."/>
            <person name="Kogle M.E."/>
            <person name="Kuo A."/>
            <person name="Riley R."/>
            <person name="Clum A."/>
            <person name="Nolan M."/>
            <person name="Lipzen A."/>
            <person name="Salamov A."/>
            <person name="Henrissat B."/>
            <person name="Wiebenga A."/>
            <person name="De vries R.P."/>
            <person name="Grigoriev I.V."/>
            <person name="Mortensen U.H."/>
            <person name="Andersen M.R."/>
            <person name="Baker S.E."/>
        </authorList>
    </citation>
    <scope>NUCLEOTIDE SEQUENCE [LARGE SCALE GENOMIC DNA]</scope>
    <source>
        <strain evidence="3 4">CBS 121057</strain>
    </source>
</reference>
<keyword evidence="1" id="KW-0175">Coiled coil</keyword>